<evidence type="ECO:0000313" key="1">
    <source>
        <dbReference type="EMBL" id="MDV7695174.1"/>
    </source>
</evidence>
<keyword evidence="1" id="KW-0378">Hydrolase</keyword>
<dbReference type="SFLD" id="SFLDS00003">
    <property type="entry name" value="Haloacid_Dehalogenase"/>
    <property type="match status" value="1"/>
</dbReference>
<dbReference type="InterPro" id="IPR023198">
    <property type="entry name" value="PGP-like_dom2"/>
</dbReference>
<dbReference type="Pfam" id="PF13419">
    <property type="entry name" value="HAD_2"/>
    <property type="match status" value="1"/>
</dbReference>
<organism evidence="1 2">
    <name type="scientific">Pediococcus parvulus</name>
    <dbReference type="NCBI Taxonomy" id="54062"/>
    <lineage>
        <taxon>Bacteria</taxon>
        <taxon>Bacillati</taxon>
        <taxon>Bacillota</taxon>
        <taxon>Bacilli</taxon>
        <taxon>Lactobacillales</taxon>
        <taxon>Lactobacillaceae</taxon>
        <taxon>Pediococcus</taxon>
    </lineage>
</organism>
<gene>
    <name evidence="1" type="ORF">GA842_10010</name>
</gene>
<dbReference type="SUPFAM" id="SSF56784">
    <property type="entry name" value="HAD-like"/>
    <property type="match status" value="1"/>
</dbReference>
<dbReference type="InterPro" id="IPR023214">
    <property type="entry name" value="HAD_sf"/>
</dbReference>
<dbReference type="GO" id="GO:0016787">
    <property type="term" value="F:hydrolase activity"/>
    <property type="evidence" value="ECO:0007669"/>
    <property type="project" value="UniProtKB-KW"/>
</dbReference>
<protein>
    <submittedName>
        <fullName evidence="1">HAD-IA family hydrolase</fullName>
    </submittedName>
</protein>
<dbReference type="RefSeq" id="WP_260274311.1">
    <property type="nucleotide sequence ID" value="NZ_OZ061336.1"/>
</dbReference>
<dbReference type="InterPro" id="IPR006439">
    <property type="entry name" value="HAD-SF_hydro_IA"/>
</dbReference>
<dbReference type="AlphaFoldDB" id="A0AAP5TCD2"/>
<dbReference type="EMBL" id="WERX01000043">
    <property type="protein sequence ID" value="MDV7695174.1"/>
    <property type="molecule type" value="Genomic_DNA"/>
</dbReference>
<dbReference type="NCBIfam" id="TIGR01509">
    <property type="entry name" value="HAD-SF-IA-v3"/>
    <property type="match status" value="1"/>
</dbReference>
<name>A0AAP5TCD2_9LACO</name>
<dbReference type="PANTHER" id="PTHR18901">
    <property type="entry name" value="2-DEOXYGLUCOSE-6-PHOSPHATE PHOSPHATASE 2"/>
    <property type="match status" value="1"/>
</dbReference>
<dbReference type="Proteomes" id="UP001275867">
    <property type="component" value="Unassembled WGS sequence"/>
</dbReference>
<sequence>MLNHKSNIFFDMDGLLLDTEKLYFETRRDVLENYGIPFTKEDHVAYIAKGFPVTIQKLTKLVGSADLGKRVFDEAMSLYNRRLQQGEVQVKKGAIELLKFLNQTHKRCYVTSSAAKDTIIQTTKITKIDQYFTDFISGDEVPHNKPAPDVYLYALQRTHADKTGTVVFEDSTSGVLSAVNAGLDVVLVPDWIKPQPTIQEKAVAVLPTLADAIPLLKKARTN</sequence>
<evidence type="ECO:0000313" key="2">
    <source>
        <dbReference type="Proteomes" id="UP001275867"/>
    </source>
</evidence>
<dbReference type="SFLD" id="SFLDG01129">
    <property type="entry name" value="C1.5:_HAD__Beta-PGM__Phosphata"/>
    <property type="match status" value="1"/>
</dbReference>
<dbReference type="InterPro" id="IPR041492">
    <property type="entry name" value="HAD_2"/>
</dbReference>
<dbReference type="PANTHER" id="PTHR18901:SF38">
    <property type="entry name" value="PSEUDOURIDINE-5'-PHOSPHATASE"/>
    <property type="match status" value="1"/>
</dbReference>
<dbReference type="InterPro" id="IPR036412">
    <property type="entry name" value="HAD-like_sf"/>
</dbReference>
<accession>A0AAP5TCD2</accession>
<comment type="caution">
    <text evidence="1">The sequence shown here is derived from an EMBL/GenBank/DDBJ whole genome shotgun (WGS) entry which is preliminary data.</text>
</comment>
<dbReference type="Gene3D" id="1.10.150.240">
    <property type="entry name" value="Putative phosphatase, domain 2"/>
    <property type="match status" value="1"/>
</dbReference>
<dbReference type="Gene3D" id="3.40.50.1000">
    <property type="entry name" value="HAD superfamily/HAD-like"/>
    <property type="match status" value="1"/>
</dbReference>
<proteinExistence type="predicted"/>
<reference evidence="1" key="1">
    <citation type="submission" date="2019-10" db="EMBL/GenBank/DDBJ databases">
        <title>Malate fermentation in French cider.</title>
        <authorList>
            <person name="Cousin F.J."/>
            <person name="Medina Fernandez S."/>
            <person name="Misery B."/>
            <person name="Laplace J.-M."/>
            <person name="Cretenet M."/>
        </authorList>
    </citation>
    <scope>NUCLEOTIDE SEQUENCE</scope>
    <source>
        <strain evidence="1">UCMA15901</strain>
    </source>
</reference>